<gene>
    <name evidence="7" type="primary">LOC105043611</name>
</gene>
<sequence>MSGIGLLKIKPSDLKFPFELKKPITCCMQLTNKTDRYVAFKVKTTNPKKYCVRPNMGIILPHMTCSVTVQMQAQNEAPPDNQCRDKFLIQSVVAADGAATKDITPEMFNKAPDKVVDEFKLRVVYIPANPPSPVPEEPEEGWSPRTLDKGTQTSSSFDNLSNSHEEPSKGKSPEALTMISKLTKEKSDAIQQNQELRQELFSLQELVKKQRNLHRRGFSVMFAAVVAFLGVLFGYTIKKG</sequence>
<evidence type="ECO:0000259" key="5">
    <source>
        <dbReference type="PROSITE" id="PS50202"/>
    </source>
</evidence>
<dbReference type="SUPFAM" id="SSF49354">
    <property type="entry name" value="PapD-like"/>
    <property type="match status" value="1"/>
</dbReference>
<dbReference type="PIRSF" id="PIRSF019693">
    <property type="entry name" value="VAMP-associated"/>
    <property type="match status" value="1"/>
</dbReference>
<keyword evidence="4" id="KW-0472">Membrane</keyword>
<dbReference type="InParanoid" id="A0A6I9R907"/>
<dbReference type="GO" id="GO:0005789">
    <property type="term" value="C:endoplasmic reticulum membrane"/>
    <property type="evidence" value="ECO:0007669"/>
    <property type="project" value="InterPro"/>
</dbReference>
<dbReference type="AlphaFoldDB" id="A0A6I9R907"/>
<dbReference type="PANTHER" id="PTHR10809:SF160">
    <property type="entry name" value="VESICLE-ASSOCIATED PROTEIN 1-3"/>
    <property type="match status" value="1"/>
</dbReference>
<dbReference type="Proteomes" id="UP000504607">
    <property type="component" value="Chromosome 4"/>
</dbReference>
<dbReference type="GeneID" id="105043611"/>
<dbReference type="OrthoDB" id="264603at2759"/>
<dbReference type="Pfam" id="PF00635">
    <property type="entry name" value="Motile_Sperm"/>
    <property type="match status" value="1"/>
</dbReference>
<evidence type="ECO:0000313" key="7">
    <source>
        <dbReference type="RefSeq" id="XP_010919509.1"/>
    </source>
</evidence>
<dbReference type="GO" id="GO:0005886">
    <property type="term" value="C:plasma membrane"/>
    <property type="evidence" value="ECO:0007669"/>
    <property type="project" value="TreeGrafter"/>
</dbReference>
<evidence type="ECO:0000313" key="6">
    <source>
        <dbReference type="Proteomes" id="UP000504607"/>
    </source>
</evidence>
<keyword evidence="4" id="KW-0812">Transmembrane</keyword>
<keyword evidence="2" id="KW-0175">Coiled coil</keyword>
<name>A0A6I9R907_ELAGV</name>
<feature type="coiled-coil region" evidence="2">
    <location>
        <begin position="179"/>
        <end position="213"/>
    </location>
</feature>
<protein>
    <submittedName>
        <fullName evidence="7">Vesicle-associated protein 1-3 isoform X1</fullName>
    </submittedName>
</protein>
<dbReference type="KEGG" id="egu:105043611"/>
<comment type="similarity">
    <text evidence="1">Belongs to the VAMP-associated protein (VAP) (TC 9.B.17) family.</text>
</comment>
<feature type="compositionally biased region" description="Polar residues" evidence="3">
    <location>
        <begin position="149"/>
        <end position="162"/>
    </location>
</feature>
<evidence type="ECO:0000256" key="1">
    <source>
        <dbReference type="ARBA" id="ARBA00008932"/>
    </source>
</evidence>
<dbReference type="PANTHER" id="PTHR10809">
    <property type="entry name" value="VESICLE-ASSOCIATED MEMBRANE PROTEIN-ASSOCIATED PROTEIN"/>
    <property type="match status" value="1"/>
</dbReference>
<feature type="compositionally biased region" description="Basic and acidic residues" evidence="3">
    <location>
        <begin position="163"/>
        <end position="172"/>
    </location>
</feature>
<dbReference type="InterPro" id="IPR013783">
    <property type="entry name" value="Ig-like_fold"/>
</dbReference>
<evidence type="ECO:0000256" key="3">
    <source>
        <dbReference type="SAM" id="MobiDB-lite"/>
    </source>
</evidence>
<feature type="domain" description="MSP" evidence="5">
    <location>
        <begin position="6"/>
        <end position="126"/>
    </location>
</feature>
<accession>A0A6I9R907</accession>
<dbReference type="InterPro" id="IPR016763">
    <property type="entry name" value="VAP"/>
</dbReference>
<keyword evidence="4" id="KW-1133">Transmembrane helix</keyword>
<evidence type="ECO:0000256" key="2">
    <source>
        <dbReference type="SAM" id="Coils"/>
    </source>
</evidence>
<evidence type="ECO:0000256" key="4">
    <source>
        <dbReference type="SAM" id="Phobius"/>
    </source>
</evidence>
<dbReference type="InterPro" id="IPR000535">
    <property type="entry name" value="MSP_dom"/>
</dbReference>
<organism evidence="6 7">
    <name type="scientific">Elaeis guineensis var. tenera</name>
    <name type="common">Oil palm</name>
    <dbReference type="NCBI Taxonomy" id="51953"/>
    <lineage>
        <taxon>Eukaryota</taxon>
        <taxon>Viridiplantae</taxon>
        <taxon>Streptophyta</taxon>
        <taxon>Embryophyta</taxon>
        <taxon>Tracheophyta</taxon>
        <taxon>Spermatophyta</taxon>
        <taxon>Magnoliopsida</taxon>
        <taxon>Liliopsida</taxon>
        <taxon>Arecaceae</taxon>
        <taxon>Arecoideae</taxon>
        <taxon>Cocoseae</taxon>
        <taxon>Elaeidinae</taxon>
        <taxon>Elaeis</taxon>
    </lineage>
</organism>
<dbReference type="Gene3D" id="2.60.40.10">
    <property type="entry name" value="Immunoglobulins"/>
    <property type="match status" value="1"/>
</dbReference>
<dbReference type="PROSITE" id="PS50202">
    <property type="entry name" value="MSP"/>
    <property type="match status" value="1"/>
</dbReference>
<reference evidence="7" key="1">
    <citation type="submission" date="2025-08" db="UniProtKB">
        <authorList>
            <consortium name="RefSeq"/>
        </authorList>
    </citation>
    <scope>IDENTIFICATION</scope>
</reference>
<dbReference type="InterPro" id="IPR008962">
    <property type="entry name" value="PapD-like_sf"/>
</dbReference>
<dbReference type="GO" id="GO:0061817">
    <property type="term" value="P:endoplasmic reticulum-plasma membrane tethering"/>
    <property type="evidence" value="ECO:0007669"/>
    <property type="project" value="TreeGrafter"/>
</dbReference>
<keyword evidence="6" id="KW-1185">Reference proteome</keyword>
<feature type="region of interest" description="Disordered" evidence="3">
    <location>
        <begin position="127"/>
        <end position="174"/>
    </location>
</feature>
<dbReference type="FunFam" id="2.60.40.10:FF:000813">
    <property type="entry name" value="Vesicle-associated protein 1-1"/>
    <property type="match status" value="1"/>
</dbReference>
<proteinExistence type="inferred from homology"/>
<dbReference type="RefSeq" id="XP_010919509.1">
    <property type="nucleotide sequence ID" value="XM_010921207.3"/>
</dbReference>
<feature type="transmembrane region" description="Helical" evidence="4">
    <location>
        <begin position="218"/>
        <end position="237"/>
    </location>
</feature>
<dbReference type="GO" id="GO:0090158">
    <property type="term" value="P:endoplasmic reticulum membrane organization"/>
    <property type="evidence" value="ECO:0007669"/>
    <property type="project" value="TreeGrafter"/>
</dbReference>